<feature type="compositionally biased region" description="Low complexity" evidence="1">
    <location>
        <begin position="298"/>
        <end position="313"/>
    </location>
</feature>
<gene>
    <name evidence="4" type="ORF">V6984_11105</name>
</gene>
<dbReference type="InterPro" id="IPR052159">
    <property type="entry name" value="Competence_DNA_uptake"/>
</dbReference>
<name>A0ABZ3F496_9FIRM</name>
<keyword evidence="2" id="KW-0732">Signal</keyword>
<feature type="region of interest" description="Disordered" evidence="1">
    <location>
        <begin position="286"/>
        <end position="338"/>
    </location>
</feature>
<evidence type="ECO:0000256" key="1">
    <source>
        <dbReference type="SAM" id="MobiDB-lite"/>
    </source>
</evidence>
<dbReference type="EMBL" id="CP146256">
    <property type="protein sequence ID" value="XAH76274.1"/>
    <property type="molecule type" value="Genomic_DNA"/>
</dbReference>
<keyword evidence="5" id="KW-1185">Reference proteome</keyword>
<reference evidence="4 5" key="1">
    <citation type="submission" date="2024-02" db="EMBL/GenBank/DDBJ databases">
        <title>Bacterial strain from lacustrine sediment.</title>
        <authorList>
            <person name="Petit C."/>
            <person name="Fadhlaoui K."/>
        </authorList>
    </citation>
    <scope>NUCLEOTIDE SEQUENCE [LARGE SCALE GENOMIC DNA]</scope>
    <source>
        <strain evidence="4 5">IPX-CK</strain>
    </source>
</reference>
<dbReference type="SUPFAM" id="SSF57884">
    <property type="entry name" value="Ada DNA repair protein, N-terminal domain (N-Ada 10)"/>
    <property type="match status" value="1"/>
</dbReference>
<proteinExistence type="predicted"/>
<dbReference type="InterPro" id="IPR035681">
    <property type="entry name" value="ComA-like_MBL"/>
</dbReference>
<evidence type="ECO:0000259" key="3">
    <source>
        <dbReference type="SMART" id="SM00849"/>
    </source>
</evidence>
<dbReference type="Proteomes" id="UP001451571">
    <property type="component" value="Chromosome"/>
</dbReference>
<evidence type="ECO:0000313" key="5">
    <source>
        <dbReference type="Proteomes" id="UP001451571"/>
    </source>
</evidence>
<accession>A0ABZ3F496</accession>
<dbReference type="PANTHER" id="PTHR30619:SF1">
    <property type="entry name" value="RECOMBINATION PROTEIN 2"/>
    <property type="match status" value="1"/>
</dbReference>
<dbReference type="Gene3D" id="3.40.10.10">
    <property type="entry name" value="DNA Methylphosphotriester Repair Domain"/>
    <property type="match status" value="1"/>
</dbReference>
<evidence type="ECO:0000313" key="4">
    <source>
        <dbReference type="EMBL" id="XAH76274.1"/>
    </source>
</evidence>
<protein>
    <submittedName>
        <fullName evidence="4">ComEC/Rec2 family competence protein</fullName>
    </submittedName>
</protein>
<dbReference type="PANTHER" id="PTHR30619">
    <property type="entry name" value="DNA INTERNALIZATION/COMPETENCE PROTEIN COMEC/REC2"/>
    <property type="match status" value="1"/>
</dbReference>
<dbReference type="InterPro" id="IPR001279">
    <property type="entry name" value="Metallo-B-lactamas"/>
</dbReference>
<dbReference type="Pfam" id="PF00753">
    <property type="entry name" value="Lactamase_B"/>
    <property type="match status" value="1"/>
</dbReference>
<dbReference type="InterPro" id="IPR035451">
    <property type="entry name" value="Ada-like_dom_sf"/>
</dbReference>
<sequence>MKKFLVLLSALLISISLYGSTSEAKTQTNNKVTQIDKLEVHYIDVGQGDATLIKCGDSSMLIDAGGDDKGTLVQNYIKKQGVKSLDYLIVTHPDSDHCGGADVIITKYDIGKVIMPNYAKDTATYRDVIKAMDNKRYKVTDPVVGDTYELGDSEFTIIAPNKEDYGDAANNYSVGILLSHGDKKFLFTGDAEEEAEGDILDNGIDISADVYKAGHHGSKTSSTQDFVEAIDPEYAVISCGENNEYGNPDAATLNTLRALNVKVFRTDEQGSLIATSDGKKITWNAAPSETWKAGEPTKASNIKSNSNKSSAAAVPKAETKQQESTPAVEEPKQEVQQDTNSLTYVLNVKTMKFHLPSCSYLPTTNRSDSTLSRDEIIGQGYVPCKKCNP</sequence>
<feature type="signal peptide" evidence="2">
    <location>
        <begin position="1"/>
        <end position="19"/>
    </location>
</feature>
<dbReference type="RefSeq" id="WP_342759847.1">
    <property type="nucleotide sequence ID" value="NZ_CP146256.1"/>
</dbReference>
<dbReference type="CDD" id="cd07731">
    <property type="entry name" value="ComA-like_MBL-fold"/>
    <property type="match status" value="1"/>
</dbReference>
<dbReference type="InterPro" id="IPR036866">
    <property type="entry name" value="RibonucZ/Hydroxyglut_hydro"/>
</dbReference>
<dbReference type="SMART" id="SM00849">
    <property type="entry name" value="Lactamase_B"/>
    <property type="match status" value="1"/>
</dbReference>
<evidence type="ECO:0000256" key="2">
    <source>
        <dbReference type="SAM" id="SignalP"/>
    </source>
</evidence>
<organism evidence="4 5">
    <name type="scientific">Kineothrix sedimenti</name>
    <dbReference type="NCBI Taxonomy" id="3123317"/>
    <lineage>
        <taxon>Bacteria</taxon>
        <taxon>Bacillati</taxon>
        <taxon>Bacillota</taxon>
        <taxon>Clostridia</taxon>
        <taxon>Lachnospirales</taxon>
        <taxon>Lachnospiraceae</taxon>
        <taxon>Kineothrix</taxon>
    </lineage>
</organism>
<dbReference type="SUPFAM" id="SSF56281">
    <property type="entry name" value="Metallo-hydrolase/oxidoreductase"/>
    <property type="match status" value="1"/>
</dbReference>
<feature type="chain" id="PRO_5046253073" evidence="2">
    <location>
        <begin position="20"/>
        <end position="389"/>
    </location>
</feature>
<feature type="domain" description="Metallo-beta-lactamase" evidence="3">
    <location>
        <begin position="47"/>
        <end position="241"/>
    </location>
</feature>
<dbReference type="Gene3D" id="3.60.15.10">
    <property type="entry name" value="Ribonuclease Z/Hydroxyacylglutathione hydrolase-like"/>
    <property type="match status" value="1"/>
</dbReference>